<dbReference type="Gene3D" id="1.10.1740.10">
    <property type="match status" value="1"/>
</dbReference>
<evidence type="ECO:0000256" key="1">
    <source>
        <dbReference type="ARBA" id="ARBA00010641"/>
    </source>
</evidence>
<keyword evidence="5" id="KW-0804">Transcription</keyword>
<dbReference type="AlphaFoldDB" id="A0A1M3L2C8"/>
<dbReference type="GO" id="GO:0006352">
    <property type="term" value="P:DNA-templated transcription initiation"/>
    <property type="evidence" value="ECO:0007669"/>
    <property type="project" value="InterPro"/>
</dbReference>
<comment type="caution">
    <text evidence="8">The sequence shown here is derived from an EMBL/GenBank/DDBJ whole genome shotgun (WGS) entry which is preliminary data.</text>
</comment>
<dbReference type="InterPro" id="IPR013325">
    <property type="entry name" value="RNA_pol_sigma_r2"/>
</dbReference>
<proteinExistence type="inferred from homology"/>
<organism evidence="8 9">
    <name type="scientific">Candidatus Kapaibacterium thiocyanatum</name>
    <dbReference type="NCBI Taxonomy" id="1895771"/>
    <lineage>
        <taxon>Bacteria</taxon>
        <taxon>Pseudomonadati</taxon>
        <taxon>Candidatus Kapaibacteriota</taxon>
        <taxon>Candidatus Kapaibacteriia</taxon>
        <taxon>Candidatus Kapaibacteriales</taxon>
        <taxon>Candidatus Kapaibacteriaceae</taxon>
        <taxon>Candidatus Kapaibacterium</taxon>
    </lineage>
</organism>
<keyword evidence="3" id="KW-0731">Sigma factor</keyword>
<comment type="similarity">
    <text evidence="1">Belongs to the sigma-70 factor family. ECF subfamily.</text>
</comment>
<dbReference type="Pfam" id="PF04542">
    <property type="entry name" value="Sigma70_r2"/>
    <property type="match status" value="1"/>
</dbReference>
<evidence type="ECO:0000313" key="8">
    <source>
        <dbReference type="EMBL" id="OJX59367.1"/>
    </source>
</evidence>
<evidence type="ECO:0000256" key="2">
    <source>
        <dbReference type="ARBA" id="ARBA00023015"/>
    </source>
</evidence>
<dbReference type="SUPFAM" id="SSF88659">
    <property type="entry name" value="Sigma3 and sigma4 domains of RNA polymerase sigma factors"/>
    <property type="match status" value="1"/>
</dbReference>
<dbReference type="SUPFAM" id="SSF88946">
    <property type="entry name" value="Sigma2 domain of RNA polymerase sigma factors"/>
    <property type="match status" value="1"/>
</dbReference>
<dbReference type="InterPro" id="IPR036388">
    <property type="entry name" value="WH-like_DNA-bd_sf"/>
</dbReference>
<evidence type="ECO:0000259" key="6">
    <source>
        <dbReference type="Pfam" id="PF04542"/>
    </source>
</evidence>
<dbReference type="NCBIfam" id="TIGR02937">
    <property type="entry name" value="sigma70-ECF"/>
    <property type="match status" value="1"/>
</dbReference>
<evidence type="ECO:0000259" key="7">
    <source>
        <dbReference type="Pfam" id="PF08281"/>
    </source>
</evidence>
<dbReference type="Proteomes" id="UP000184233">
    <property type="component" value="Unassembled WGS sequence"/>
</dbReference>
<evidence type="ECO:0000256" key="4">
    <source>
        <dbReference type="ARBA" id="ARBA00023125"/>
    </source>
</evidence>
<dbReference type="Gene3D" id="1.10.10.10">
    <property type="entry name" value="Winged helix-like DNA-binding domain superfamily/Winged helix DNA-binding domain"/>
    <property type="match status" value="1"/>
</dbReference>
<dbReference type="PANTHER" id="PTHR43133">
    <property type="entry name" value="RNA POLYMERASE ECF-TYPE SIGMA FACTO"/>
    <property type="match status" value="1"/>
</dbReference>
<feature type="domain" description="RNA polymerase sigma factor 70 region 4 type 2" evidence="7">
    <location>
        <begin position="80"/>
        <end position="131"/>
    </location>
</feature>
<dbReference type="Pfam" id="PF08281">
    <property type="entry name" value="Sigma70_r4_2"/>
    <property type="match status" value="1"/>
</dbReference>
<feature type="domain" description="RNA polymerase sigma-70 region 2" evidence="6">
    <location>
        <begin position="2"/>
        <end position="44"/>
    </location>
</feature>
<dbReference type="InterPro" id="IPR013324">
    <property type="entry name" value="RNA_pol_sigma_r3/r4-like"/>
</dbReference>
<evidence type="ECO:0008006" key="10">
    <source>
        <dbReference type="Google" id="ProtNLM"/>
    </source>
</evidence>
<accession>A0A1M3L2C8</accession>
<dbReference type="STRING" id="1895771.BGO89_02835"/>
<reference evidence="8 9" key="1">
    <citation type="submission" date="2016-09" db="EMBL/GenBank/DDBJ databases">
        <title>Genome-resolved meta-omics ties microbial dynamics to process performance in biotechnology for thiocyanate degradation.</title>
        <authorList>
            <person name="Kantor R.S."/>
            <person name="Huddy R.J."/>
            <person name="Iyer R."/>
            <person name="Thomas B.C."/>
            <person name="Brown C.T."/>
            <person name="Anantharaman K."/>
            <person name="Tringe S."/>
            <person name="Hettich R.L."/>
            <person name="Harrison S.T."/>
            <person name="Banfield J.F."/>
        </authorList>
    </citation>
    <scope>NUCLEOTIDE SEQUENCE [LARGE SCALE GENOMIC DNA]</scope>
    <source>
        <strain evidence="8">59-99</strain>
    </source>
</reference>
<evidence type="ECO:0000256" key="3">
    <source>
        <dbReference type="ARBA" id="ARBA00023082"/>
    </source>
</evidence>
<gene>
    <name evidence="8" type="ORF">BGO89_02835</name>
</gene>
<keyword evidence="4" id="KW-0238">DNA-binding</keyword>
<protein>
    <recommendedName>
        <fullName evidence="10">RNA polymerase sigma factor 70 region 4 type 2 domain-containing protein</fullName>
    </recommendedName>
</protein>
<dbReference type="PANTHER" id="PTHR43133:SF8">
    <property type="entry name" value="RNA POLYMERASE SIGMA FACTOR HI_1459-RELATED"/>
    <property type="match status" value="1"/>
</dbReference>
<dbReference type="InterPro" id="IPR039425">
    <property type="entry name" value="RNA_pol_sigma-70-like"/>
</dbReference>
<dbReference type="GO" id="GO:0003677">
    <property type="term" value="F:DNA binding"/>
    <property type="evidence" value="ECO:0007669"/>
    <property type="project" value="UniProtKB-KW"/>
</dbReference>
<dbReference type="InterPro" id="IPR014284">
    <property type="entry name" value="RNA_pol_sigma-70_dom"/>
</dbReference>
<dbReference type="EMBL" id="MKVH01000013">
    <property type="protein sequence ID" value="OJX59367.1"/>
    <property type="molecule type" value="Genomic_DNA"/>
</dbReference>
<keyword evidence="2" id="KW-0805">Transcription regulation</keyword>
<dbReference type="InterPro" id="IPR013249">
    <property type="entry name" value="RNA_pol_sigma70_r4_t2"/>
</dbReference>
<evidence type="ECO:0000256" key="5">
    <source>
        <dbReference type="ARBA" id="ARBA00023163"/>
    </source>
</evidence>
<evidence type="ECO:0000313" key="9">
    <source>
        <dbReference type="Proteomes" id="UP000184233"/>
    </source>
</evidence>
<name>A0A1M3L2C8_9BACT</name>
<dbReference type="InterPro" id="IPR007627">
    <property type="entry name" value="RNA_pol_sigma70_r2"/>
</dbReference>
<dbReference type="GO" id="GO:0016987">
    <property type="term" value="F:sigma factor activity"/>
    <property type="evidence" value="ECO:0007669"/>
    <property type="project" value="UniProtKB-KW"/>
</dbReference>
<sequence>MCPTHHDAEDLLGDTVLQAHQAFPKLRDRQAFMSFLFTIASRIRRRQRWRRTLFGTYDDAAAEAIPHADPLPDHQVDVELLRQALQTLPDKQRETVVLFDVLGLSLEEVRTVQGGTLSGVKSRLLRARRTLARRLEADVPEEPAPMIIHHPIL</sequence>